<dbReference type="AlphaFoldDB" id="A0A165GNF6"/>
<proteinExistence type="predicted"/>
<dbReference type="InParanoid" id="A0A165GNF6"/>
<gene>
    <name evidence="2" type="ORF">LAESUDRAFT_339426</name>
</gene>
<protein>
    <submittedName>
        <fullName evidence="2">Uncharacterized protein</fullName>
    </submittedName>
</protein>
<evidence type="ECO:0000313" key="3">
    <source>
        <dbReference type="Proteomes" id="UP000076871"/>
    </source>
</evidence>
<feature type="region of interest" description="Disordered" evidence="1">
    <location>
        <begin position="96"/>
        <end position="117"/>
    </location>
</feature>
<dbReference type="Proteomes" id="UP000076871">
    <property type="component" value="Unassembled WGS sequence"/>
</dbReference>
<dbReference type="GeneID" id="63819115"/>
<dbReference type="RefSeq" id="XP_040768329.1">
    <property type="nucleotide sequence ID" value="XM_040902084.1"/>
</dbReference>
<name>A0A165GNF6_9APHY</name>
<organism evidence="2 3">
    <name type="scientific">Laetiporus sulphureus 93-53</name>
    <dbReference type="NCBI Taxonomy" id="1314785"/>
    <lineage>
        <taxon>Eukaryota</taxon>
        <taxon>Fungi</taxon>
        <taxon>Dikarya</taxon>
        <taxon>Basidiomycota</taxon>
        <taxon>Agaricomycotina</taxon>
        <taxon>Agaricomycetes</taxon>
        <taxon>Polyporales</taxon>
        <taxon>Laetiporus</taxon>
    </lineage>
</organism>
<evidence type="ECO:0000313" key="2">
    <source>
        <dbReference type="EMBL" id="KZT10589.1"/>
    </source>
</evidence>
<accession>A0A165GNF6</accession>
<evidence type="ECO:0000256" key="1">
    <source>
        <dbReference type="SAM" id="MobiDB-lite"/>
    </source>
</evidence>
<reference evidence="2 3" key="1">
    <citation type="journal article" date="2016" name="Mol. Biol. Evol.">
        <title>Comparative Genomics of Early-Diverging Mushroom-Forming Fungi Provides Insights into the Origins of Lignocellulose Decay Capabilities.</title>
        <authorList>
            <person name="Nagy L.G."/>
            <person name="Riley R."/>
            <person name="Tritt A."/>
            <person name="Adam C."/>
            <person name="Daum C."/>
            <person name="Floudas D."/>
            <person name="Sun H."/>
            <person name="Yadav J.S."/>
            <person name="Pangilinan J."/>
            <person name="Larsson K.H."/>
            <person name="Matsuura K."/>
            <person name="Barry K."/>
            <person name="Labutti K."/>
            <person name="Kuo R."/>
            <person name="Ohm R.A."/>
            <person name="Bhattacharya S.S."/>
            <person name="Shirouzu T."/>
            <person name="Yoshinaga Y."/>
            <person name="Martin F.M."/>
            <person name="Grigoriev I.V."/>
            <person name="Hibbett D.S."/>
        </authorList>
    </citation>
    <scope>NUCLEOTIDE SEQUENCE [LARGE SCALE GENOMIC DNA]</scope>
    <source>
        <strain evidence="2 3">93-53</strain>
    </source>
</reference>
<dbReference type="EMBL" id="KV427608">
    <property type="protein sequence ID" value="KZT10589.1"/>
    <property type="molecule type" value="Genomic_DNA"/>
</dbReference>
<sequence length="117" mass="13273">MDITEMKSIERLKRQVREHESVQRKLMSPDSRPLSLFERVLLFLSFLLNAVLPLPPRHPVGHALSLEAGLCAHLASQSHANPHFLACVPFWTASRTEGEKRNPGIKASSLRRHHTHT</sequence>
<keyword evidence="3" id="KW-1185">Reference proteome</keyword>